<dbReference type="OrthoDB" id="9778880at2"/>
<dbReference type="PANTHER" id="PTHR12128">
    <property type="entry name" value="DIHYDRODIPICOLINATE SYNTHASE"/>
    <property type="match status" value="1"/>
</dbReference>
<evidence type="ECO:0000256" key="7">
    <source>
        <dbReference type="PIRSR" id="PIRSR001365-1"/>
    </source>
</evidence>
<name>A0A4R3KP40_9SPHI</name>
<dbReference type="InterPro" id="IPR002220">
    <property type="entry name" value="DapA-like"/>
</dbReference>
<comment type="caution">
    <text evidence="9">The sequence shown here is derived from an EMBL/GenBank/DDBJ whole genome shotgun (WGS) entry which is preliminary data.</text>
</comment>
<dbReference type="GO" id="GO:0005737">
    <property type="term" value="C:cytoplasm"/>
    <property type="evidence" value="ECO:0007669"/>
    <property type="project" value="UniProtKB-SubCell"/>
</dbReference>
<dbReference type="PANTHER" id="PTHR12128:SF21">
    <property type="entry name" value="N-ACETYLNEURAMINATE LYASE"/>
    <property type="match status" value="1"/>
</dbReference>
<dbReference type="InterPro" id="IPR013785">
    <property type="entry name" value="Aldolase_TIM"/>
</dbReference>
<dbReference type="Gene3D" id="3.20.20.70">
    <property type="entry name" value="Aldolase class I"/>
    <property type="match status" value="1"/>
</dbReference>
<dbReference type="PROSITE" id="PS00665">
    <property type="entry name" value="DHDPS_1"/>
    <property type="match status" value="1"/>
</dbReference>
<dbReference type="EMBL" id="SMAD01000010">
    <property type="protein sequence ID" value="TCS85856.1"/>
    <property type="molecule type" value="Genomic_DNA"/>
</dbReference>
<evidence type="ECO:0000256" key="2">
    <source>
        <dbReference type="ARBA" id="ARBA00022490"/>
    </source>
</evidence>
<evidence type="ECO:0000256" key="4">
    <source>
        <dbReference type="ARBA" id="ARBA00023270"/>
    </source>
</evidence>
<evidence type="ECO:0000256" key="1">
    <source>
        <dbReference type="ARBA" id="ARBA00004496"/>
    </source>
</evidence>
<evidence type="ECO:0000256" key="5">
    <source>
        <dbReference type="ARBA" id="ARBA00023277"/>
    </source>
</evidence>
<keyword evidence="3 6" id="KW-0456">Lyase</keyword>
<dbReference type="SMART" id="SM01130">
    <property type="entry name" value="DHDPS"/>
    <property type="match status" value="1"/>
</dbReference>
<feature type="binding site" evidence="8">
    <location>
        <position position="48"/>
    </location>
    <ligand>
        <name>pyruvate</name>
        <dbReference type="ChEBI" id="CHEBI:15361"/>
    </ligand>
</feature>
<proteinExistence type="inferred from homology"/>
<organism evidence="9 10">
    <name type="scientific">Anseongella ginsenosidimutans</name>
    <dbReference type="NCBI Taxonomy" id="496056"/>
    <lineage>
        <taxon>Bacteria</taxon>
        <taxon>Pseudomonadati</taxon>
        <taxon>Bacteroidota</taxon>
        <taxon>Sphingobacteriia</taxon>
        <taxon>Sphingobacteriales</taxon>
        <taxon>Sphingobacteriaceae</taxon>
        <taxon>Anseongella</taxon>
    </lineage>
</organism>
<comment type="subcellular location">
    <subcellularLocation>
        <location evidence="1">Cytoplasm</location>
    </subcellularLocation>
</comment>
<dbReference type="PRINTS" id="PR00146">
    <property type="entry name" value="DHPICSNTHASE"/>
</dbReference>
<feature type="active site" description="Schiff-base intermediate with substrate" evidence="7">
    <location>
        <position position="168"/>
    </location>
</feature>
<dbReference type="PIRSF" id="PIRSF001365">
    <property type="entry name" value="DHDPS"/>
    <property type="match status" value="1"/>
</dbReference>
<reference evidence="9 10" key="1">
    <citation type="submission" date="2019-03" db="EMBL/GenBank/DDBJ databases">
        <title>Genomic Encyclopedia of Type Strains, Phase IV (KMG-IV): sequencing the most valuable type-strain genomes for metagenomic binning, comparative biology and taxonomic classification.</title>
        <authorList>
            <person name="Goeker M."/>
        </authorList>
    </citation>
    <scope>NUCLEOTIDE SEQUENCE [LARGE SCALE GENOMIC DNA]</scope>
    <source>
        <strain evidence="9 10">DSM 21100</strain>
    </source>
</reference>
<dbReference type="SUPFAM" id="SSF51569">
    <property type="entry name" value="Aldolase"/>
    <property type="match status" value="1"/>
</dbReference>
<evidence type="ECO:0000256" key="8">
    <source>
        <dbReference type="PIRSR" id="PIRSR001365-2"/>
    </source>
</evidence>
<keyword evidence="2" id="KW-0963">Cytoplasm</keyword>
<dbReference type="InterPro" id="IPR020624">
    <property type="entry name" value="Schiff_base-form_aldolases_CS"/>
</dbReference>
<dbReference type="RefSeq" id="WP_132129975.1">
    <property type="nucleotide sequence ID" value="NZ_CP042432.1"/>
</dbReference>
<dbReference type="GO" id="GO:0016829">
    <property type="term" value="F:lyase activity"/>
    <property type="evidence" value="ECO:0007669"/>
    <property type="project" value="UniProtKB-KW"/>
</dbReference>
<feature type="binding site" evidence="8">
    <location>
        <position position="210"/>
    </location>
    <ligand>
        <name>pyruvate</name>
        <dbReference type="ChEBI" id="CHEBI:15361"/>
    </ligand>
</feature>
<evidence type="ECO:0000313" key="10">
    <source>
        <dbReference type="Proteomes" id="UP000295807"/>
    </source>
</evidence>
<dbReference type="Pfam" id="PF00701">
    <property type="entry name" value="DHDPS"/>
    <property type="match status" value="1"/>
</dbReference>
<sequence>MTKKISGLLAAPFTPMHPDGAINTSKIPAMVDLLVNNGITGIFICGSTGEGPSLTVSERKELAEAFVDAAGKRLKVFVHVGHNSLADARDLAAHAQQTGADFISATPPAYFKISSTDMLVQSLAMIASGAPELPLYYYHIPSLTGVGLDMVDFLEQAGQAIPTLAGIKYTAPFVYEFQSCMNYAGKKYDVLYGSDEMLLSALATGSKGFIGSTYNFIAPLYRELINSFNSGKLEAAQALQLTSVDIVRVINKYGGLRAQKTMMKLIGMDCGPVRLPLRPMDAQETMEMEKDLQQATFFDWASKLDAQPH</sequence>
<evidence type="ECO:0000256" key="3">
    <source>
        <dbReference type="ARBA" id="ARBA00023239"/>
    </source>
</evidence>
<evidence type="ECO:0000256" key="6">
    <source>
        <dbReference type="PIRNR" id="PIRNR001365"/>
    </source>
</evidence>
<accession>A0A4R3KP40</accession>
<gene>
    <name evidence="9" type="ORF">EDD80_11054</name>
</gene>
<protein>
    <submittedName>
        <fullName evidence="9">N-acetylneuraminate lyase</fullName>
    </submittedName>
</protein>
<dbReference type="Proteomes" id="UP000295807">
    <property type="component" value="Unassembled WGS sequence"/>
</dbReference>
<evidence type="ECO:0000313" key="9">
    <source>
        <dbReference type="EMBL" id="TCS85856.1"/>
    </source>
</evidence>
<keyword evidence="10" id="KW-1185">Reference proteome</keyword>
<dbReference type="AlphaFoldDB" id="A0A4R3KP40"/>
<keyword evidence="4" id="KW-0704">Schiff base</keyword>
<feature type="active site" description="Proton donor/acceptor" evidence="7">
    <location>
        <position position="138"/>
    </location>
</feature>
<comment type="similarity">
    <text evidence="6">Belongs to the DapA family.</text>
</comment>
<keyword evidence="5" id="KW-0119">Carbohydrate metabolism</keyword>